<keyword evidence="1" id="KW-0732">Signal</keyword>
<dbReference type="Proteomes" id="UP000291022">
    <property type="component" value="Unassembled WGS sequence"/>
</dbReference>
<dbReference type="OMA" id="IFMARGL"/>
<proteinExistence type="predicted"/>
<dbReference type="Ensembl" id="ENSUAMT00000038689.1">
    <property type="protein sequence ID" value="ENSUAMP00000034746.1"/>
    <property type="gene ID" value="ENSUAMG00000026395.1"/>
</dbReference>
<protein>
    <submittedName>
        <fullName evidence="2">Uncharacterized protein</fullName>
    </submittedName>
</protein>
<reference evidence="2" key="2">
    <citation type="submission" date="2025-08" db="UniProtKB">
        <authorList>
            <consortium name="Ensembl"/>
        </authorList>
    </citation>
    <scope>IDENTIFICATION</scope>
</reference>
<evidence type="ECO:0000256" key="1">
    <source>
        <dbReference type="SAM" id="SignalP"/>
    </source>
</evidence>
<name>A0A452SPV7_URSAM</name>
<evidence type="ECO:0000313" key="3">
    <source>
        <dbReference type="Proteomes" id="UP000291022"/>
    </source>
</evidence>
<dbReference type="AlphaFoldDB" id="A0A452SPV7"/>
<keyword evidence="3" id="KW-1185">Reference proteome</keyword>
<feature type="chain" id="PRO_5019302654" evidence="1">
    <location>
        <begin position="27"/>
        <end position="86"/>
    </location>
</feature>
<accession>A0A452SPV7</accession>
<sequence length="86" mass="9875">MRTRHQLTLFLLQDFPILLSFKTTHSEGVQEIVREKSWQKRQVVSFPFLPGRIAGGPGKGRRLFMARGLRDLANLLIRGKKSLAEE</sequence>
<feature type="signal peptide" evidence="1">
    <location>
        <begin position="1"/>
        <end position="26"/>
    </location>
</feature>
<dbReference type="GeneTree" id="ENSGT00910000147044"/>
<organism evidence="2 3">
    <name type="scientific">Ursus americanus</name>
    <name type="common">American black bear</name>
    <name type="synonym">Euarctos americanus</name>
    <dbReference type="NCBI Taxonomy" id="9643"/>
    <lineage>
        <taxon>Eukaryota</taxon>
        <taxon>Metazoa</taxon>
        <taxon>Chordata</taxon>
        <taxon>Craniata</taxon>
        <taxon>Vertebrata</taxon>
        <taxon>Euteleostomi</taxon>
        <taxon>Mammalia</taxon>
        <taxon>Eutheria</taxon>
        <taxon>Laurasiatheria</taxon>
        <taxon>Carnivora</taxon>
        <taxon>Caniformia</taxon>
        <taxon>Ursidae</taxon>
        <taxon>Ursus</taxon>
    </lineage>
</organism>
<reference evidence="2" key="3">
    <citation type="submission" date="2025-09" db="UniProtKB">
        <authorList>
            <consortium name="Ensembl"/>
        </authorList>
    </citation>
    <scope>IDENTIFICATION</scope>
</reference>
<reference evidence="3" key="1">
    <citation type="submission" date="2016-06" db="EMBL/GenBank/DDBJ databases">
        <title>De novo assembly and RNA-Seq shows season-dependent expression and editing in black bear kidneys.</title>
        <authorList>
            <person name="Korstanje R."/>
            <person name="Srivastava A."/>
            <person name="Sarsani V.K."/>
            <person name="Sheehan S.M."/>
            <person name="Seger R.L."/>
            <person name="Barter M.E."/>
            <person name="Lindqvist C."/>
            <person name="Brody L.C."/>
            <person name="Mullikin J.C."/>
        </authorList>
    </citation>
    <scope>NUCLEOTIDE SEQUENCE [LARGE SCALE GENOMIC DNA]</scope>
</reference>
<evidence type="ECO:0000313" key="2">
    <source>
        <dbReference type="Ensembl" id="ENSUAMP00000034746.1"/>
    </source>
</evidence>